<name>A0A8H6ZLK0_PLEOS</name>
<feature type="compositionally biased region" description="Polar residues" evidence="1">
    <location>
        <begin position="290"/>
        <end position="300"/>
    </location>
</feature>
<gene>
    <name evidence="2" type="ORF">PC9H_009308</name>
</gene>
<evidence type="ECO:0000256" key="1">
    <source>
        <dbReference type="SAM" id="MobiDB-lite"/>
    </source>
</evidence>
<dbReference type="RefSeq" id="XP_036628202.1">
    <property type="nucleotide sequence ID" value="XM_036778813.1"/>
</dbReference>
<protein>
    <submittedName>
        <fullName evidence="2">Uncharacterized protein</fullName>
    </submittedName>
</protein>
<dbReference type="VEuPathDB" id="FungiDB:PC9H_009308"/>
<comment type="caution">
    <text evidence="2">The sequence shown here is derived from an EMBL/GenBank/DDBJ whole genome shotgun (WGS) entry which is preliminary data.</text>
</comment>
<evidence type="ECO:0000313" key="2">
    <source>
        <dbReference type="EMBL" id="KAF7424008.1"/>
    </source>
</evidence>
<dbReference type="OrthoDB" id="3224221at2759"/>
<reference evidence="2" key="1">
    <citation type="submission" date="2019-07" db="EMBL/GenBank/DDBJ databases">
        <authorList>
            <person name="Palmer J.M."/>
        </authorList>
    </citation>
    <scope>NUCLEOTIDE SEQUENCE</scope>
    <source>
        <strain evidence="2">PC9</strain>
    </source>
</reference>
<keyword evidence="3" id="KW-1185">Reference proteome</keyword>
<sequence>MIGSPRGQQKRRTPTQLDPRLFALARPGGPLFSQSQLLGFNSGDRYSHIPKAHASPAVTAFLVFKVKKQRSLRPKLRPRLNHHQRRMLAVAGVVANGHSASLHNGLEVDSTSVYSKLKTPPSHRGGTSVQAVFRVQVNRGTDEDTDQTRGVLADSPLSEGRGIGTASMEPLRRGDNAERWPPTSVSGYRNLKTLPLRRGETSDQTVFRPQLNRADEDTHVQSEQAQGFWANPLISEGYGMGTALLERVLEDGTSQVRQTPERLEALPGVEYAASEALLNPEPLPGHLSSDRSPQGPSLGTPSGWGASISSFLSEKDPSERGTTKLNEEIEELSNKYDALSEKVDIVVEGNQEVLEEVQSLRETISTMISNAGQSTTASKLASPDMKKPGMTKRRAVETLVLAKSVRGYLAILLRMGEEGRSEALTTVGSDDIQRFAELCGGNDVDGGDCCTVEDFRIDLIGPPRSLWNTSAANVFVHAFEAFTGVELDRQMVRTAFFTRLKTLKQEYKLSKKSKREQQNSIIQKRRKMRKRTLFIQRHDTVLHDHRLHKHISLLDRLGVDGMSSDESDGEECMGSEVHTAAPRFRVRRPVWRAQVVGRWLQAFDSFYLRQRQASQDKRGCYPRVRVRDNTEPSTSKDFVAGLPLNAYDQVWMVRQSDVCASQEHGDFSPIEFTE</sequence>
<dbReference type="AlphaFoldDB" id="A0A8H6ZLK0"/>
<feature type="region of interest" description="Disordered" evidence="1">
    <location>
        <begin position="139"/>
        <end position="190"/>
    </location>
</feature>
<feature type="region of interest" description="Disordered" evidence="1">
    <location>
        <begin position="279"/>
        <end position="321"/>
    </location>
</feature>
<dbReference type="EMBL" id="JACETU010000007">
    <property type="protein sequence ID" value="KAF7424008.1"/>
    <property type="molecule type" value="Genomic_DNA"/>
</dbReference>
<proteinExistence type="predicted"/>
<evidence type="ECO:0000313" key="3">
    <source>
        <dbReference type="Proteomes" id="UP000623687"/>
    </source>
</evidence>
<dbReference type="Proteomes" id="UP000623687">
    <property type="component" value="Unassembled WGS sequence"/>
</dbReference>
<dbReference type="GeneID" id="59379126"/>
<organism evidence="2 3">
    <name type="scientific">Pleurotus ostreatus</name>
    <name type="common">Oyster mushroom</name>
    <name type="synonym">White-rot fungus</name>
    <dbReference type="NCBI Taxonomy" id="5322"/>
    <lineage>
        <taxon>Eukaryota</taxon>
        <taxon>Fungi</taxon>
        <taxon>Dikarya</taxon>
        <taxon>Basidiomycota</taxon>
        <taxon>Agaricomycotina</taxon>
        <taxon>Agaricomycetes</taxon>
        <taxon>Agaricomycetidae</taxon>
        <taxon>Agaricales</taxon>
        <taxon>Pleurotineae</taxon>
        <taxon>Pleurotaceae</taxon>
        <taxon>Pleurotus</taxon>
    </lineage>
</organism>
<accession>A0A8H6ZLK0</accession>